<organism evidence="2 3">
    <name type="scientific">Botryotinia narcissicola</name>
    <dbReference type="NCBI Taxonomy" id="278944"/>
    <lineage>
        <taxon>Eukaryota</taxon>
        <taxon>Fungi</taxon>
        <taxon>Dikarya</taxon>
        <taxon>Ascomycota</taxon>
        <taxon>Pezizomycotina</taxon>
        <taxon>Leotiomycetes</taxon>
        <taxon>Helotiales</taxon>
        <taxon>Sclerotiniaceae</taxon>
        <taxon>Botryotinia</taxon>
    </lineage>
</organism>
<keyword evidence="3" id="KW-1185">Reference proteome</keyword>
<gene>
    <name evidence="2" type="ORF">BOTNAR_0440g00030</name>
</gene>
<keyword evidence="1" id="KW-0472">Membrane</keyword>
<evidence type="ECO:0000313" key="3">
    <source>
        <dbReference type="Proteomes" id="UP000297452"/>
    </source>
</evidence>
<sequence>MAVVTADNHGPLLNVAMWIVLVPMVIIASTKIYTKCDTLRKIQIDDYLGLLAMLSSVGQCICTSEQIAYGLGKKQDTILQSELSRFYIVRYQR</sequence>
<name>A0A4Z1HR17_9HELO</name>
<keyword evidence="1" id="KW-0812">Transmembrane</keyword>
<evidence type="ECO:0000256" key="1">
    <source>
        <dbReference type="SAM" id="Phobius"/>
    </source>
</evidence>
<protein>
    <submittedName>
        <fullName evidence="2">Uncharacterized protein</fullName>
    </submittedName>
</protein>
<dbReference type="AlphaFoldDB" id="A0A4Z1HR17"/>
<evidence type="ECO:0000313" key="2">
    <source>
        <dbReference type="EMBL" id="TGO49190.1"/>
    </source>
</evidence>
<accession>A0A4Z1HR17</accession>
<dbReference type="PANTHER" id="PTHR39614">
    <property type="entry name" value="INTEGRAL MEMBRANE PROTEIN"/>
    <property type="match status" value="1"/>
</dbReference>
<dbReference type="OrthoDB" id="3918601at2759"/>
<keyword evidence="1" id="KW-1133">Transmembrane helix</keyword>
<feature type="transmembrane region" description="Helical" evidence="1">
    <location>
        <begin position="12"/>
        <end position="33"/>
    </location>
</feature>
<dbReference type="EMBL" id="PQXJ01000440">
    <property type="protein sequence ID" value="TGO49190.1"/>
    <property type="molecule type" value="Genomic_DNA"/>
</dbReference>
<reference evidence="2 3" key="1">
    <citation type="submission" date="2017-12" db="EMBL/GenBank/DDBJ databases">
        <title>Comparative genomics of Botrytis spp.</title>
        <authorList>
            <person name="Valero-Jimenez C.A."/>
            <person name="Tapia P."/>
            <person name="Veloso J."/>
            <person name="Silva-Moreno E."/>
            <person name="Staats M."/>
            <person name="Valdes J.H."/>
            <person name="Van Kan J.A.L."/>
        </authorList>
    </citation>
    <scope>NUCLEOTIDE SEQUENCE [LARGE SCALE GENOMIC DNA]</scope>
    <source>
        <strain evidence="2 3">MUCL2120</strain>
    </source>
</reference>
<proteinExistence type="predicted"/>
<dbReference type="Proteomes" id="UP000297452">
    <property type="component" value="Unassembled WGS sequence"/>
</dbReference>
<comment type="caution">
    <text evidence="2">The sequence shown here is derived from an EMBL/GenBank/DDBJ whole genome shotgun (WGS) entry which is preliminary data.</text>
</comment>
<dbReference type="PANTHER" id="PTHR39614:SF2">
    <property type="entry name" value="INTEGRAL MEMBRANE PROTEIN"/>
    <property type="match status" value="1"/>
</dbReference>